<accession>A0A813WCL5</accession>
<keyword evidence="2" id="KW-1185">Reference proteome</keyword>
<sequence>LKGENDLETNDIFTETNATNGDENFECPGCCAVSFDEDQSLLLCNCPDQCTCSTAQNCICPSDCGCTENGCVGKK</sequence>
<evidence type="ECO:0000313" key="1">
    <source>
        <dbReference type="EMBL" id="CAF0849406.1"/>
    </source>
</evidence>
<feature type="non-terminal residue" evidence="1">
    <location>
        <position position="1"/>
    </location>
</feature>
<dbReference type="Proteomes" id="UP000663879">
    <property type="component" value="Unassembled WGS sequence"/>
</dbReference>
<protein>
    <submittedName>
        <fullName evidence="1">Uncharacterized protein</fullName>
    </submittedName>
</protein>
<comment type="caution">
    <text evidence="1">The sequence shown here is derived from an EMBL/GenBank/DDBJ whole genome shotgun (WGS) entry which is preliminary data.</text>
</comment>
<dbReference type="EMBL" id="CAJNOC010001261">
    <property type="protein sequence ID" value="CAF0849406.1"/>
    <property type="molecule type" value="Genomic_DNA"/>
</dbReference>
<organism evidence="1 2">
    <name type="scientific">Brachionus calyciflorus</name>
    <dbReference type="NCBI Taxonomy" id="104777"/>
    <lineage>
        <taxon>Eukaryota</taxon>
        <taxon>Metazoa</taxon>
        <taxon>Spiralia</taxon>
        <taxon>Gnathifera</taxon>
        <taxon>Rotifera</taxon>
        <taxon>Eurotatoria</taxon>
        <taxon>Monogononta</taxon>
        <taxon>Pseudotrocha</taxon>
        <taxon>Ploima</taxon>
        <taxon>Brachionidae</taxon>
        <taxon>Brachionus</taxon>
    </lineage>
</organism>
<proteinExistence type="predicted"/>
<reference evidence="1" key="1">
    <citation type="submission" date="2021-02" db="EMBL/GenBank/DDBJ databases">
        <authorList>
            <person name="Nowell W R."/>
        </authorList>
    </citation>
    <scope>NUCLEOTIDE SEQUENCE</scope>
    <source>
        <strain evidence="1">Ploen Becks lab</strain>
    </source>
</reference>
<dbReference type="AlphaFoldDB" id="A0A813WCL5"/>
<name>A0A813WCL5_9BILA</name>
<gene>
    <name evidence="1" type="ORF">OXX778_LOCUS8868</name>
</gene>
<evidence type="ECO:0000313" key="2">
    <source>
        <dbReference type="Proteomes" id="UP000663879"/>
    </source>
</evidence>